<reference evidence="1" key="1">
    <citation type="submission" date="2021-08" db="EMBL/GenBank/DDBJ databases">
        <title>WGS assembly of Ceratopteris richardii.</title>
        <authorList>
            <person name="Marchant D.B."/>
            <person name="Chen G."/>
            <person name="Jenkins J."/>
            <person name="Shu S."/>
            <person name="Leebens-Mack J."/>
            <person name="Grimwood J."/>
            <person name="Schmutz J."/>
            <person name="Soltis P."/>
            <person name="Soltis D."/>
            <person name="Chen Z.-H."/>
        </authorList>
    </citation>
    <scope>NUCLEOTIDE SEQUENCE</scope>
    <source>
        <strain evidence="1">Whitten #5841</strain>
        <tissue evidence="1">Leaf</tissue>
    </source>
</reference>
<comment type="caution">
    <text evidence="1">The sequence shown here is derived from an EMBL/GenBank/DDBJ whole genome shotgun (WGS) entry which is preliminary data.</text>
</comment>
<keyword evidence="2" id="KW-1185">Reference proteome</keyword>
<proteinExistence type="predicted"/>
<dbReference type="AlphaFoldDB" id="A0A8T2QNF7"/>
<accession>A0A8T2QNF7</accession>
<evidence type="ECO:0000313" key="1">
    <source>
        <dbReference type="EMBL" id="KAH7284933.1"/>
    </source>
</evidence>
<name>A0A8T2QNF7_CERRI</name>
<gene>
    <name evidence="1" type="ORF">KP509_33G003000</name>
</gene>
<organism evidence="1 2">
    <name type="scientific">Ceratopteris richardii</name>
    <name type="common">Triangle waterfern</name>
    <dbReference type="NCBI Taxonomy" id="49495"/>
    <lineage>
        <taxon>Eukaryota</taxon>
        <taxon>Viridiplantae</taxon>
        <taxon>Streptophyta</taxon>
        <taxon>Embryophyta</taxon>
        <taxon>Tracheophyta</taxon>
        <taxon>Polypodiopsida</taxon>
        <taxon>Polypodiidae</taxon>
        <taxon>Polypodiales</taxon>
        <taxon>Pteridineae</taxon>
        <taxon>Pteridaceae</taxon>
        <taxon>Parkerioideae</taxon>
        <taxon>Ceratopteris</taxon>
    </lineage>
</organism>
<sequence>MSFSVLRDKFYLDTHFKNQTDAYYSLRSSGTEDTDYYNLMTYKNFMQGNLLELDITHYV</sequence>
<protein>
    <submittedName>
        <fullName evidence="1">Uncharacterized protein</fullName>
    </submittedName>
</protein>
<dbReference type="Proteomes" id="UP000825935">
    <property type="component" value="Chromosome 33"/>
</dbReference>
<evidence type="ECO:0000313" key="2">
    <source>
        <dbReference type="Proteomes" id="UP000825935"/>
    </source>
</evidence>
<dbReference type="EMBL" id="CM035438">
    <property type="protein sequence ID" value="KAH7284933.1"/>
    <property type="molecule type" value="Genomic_DNA"/>
</dbReference>